<gene>
    <name evidence="9" type="ORF">KTA_35510</name>
</gene>
<keyword evidence="6" id="KW-0902">Two-component regulatory system</keyword>
<reference evidence="9" key="1">
    <citation type="submission" date="2018-12" db="EMBL/GenBank/DDBJ databases">
        <title>Novel natural products biosynthetic potential of the class Ktedonobacteria.</title>
        <authorList>
            <person name="Zheng Y."/>
            <person name="Saitou A."/>
            <person name="Wang C.M."/>
            <person name="Toyoda A."/>
            <person name="Minakuchi Y."/>
            <person name="Sekiguchi Y."/>
            <person name="Ueda K."/>
            <person name="Takano H."/>
            <person name="Sakai Y."/>
            <person name="Yokota A."/>
            <person name="Yabe S."/>
        </authorList>
    </citation>
    <scope>NUCLEOTIDE SEQUENCE</scope>
    <source>
        <strain evidence="9">A3-2</strain>
    </source>
</reference>
<dbReference type="SUPFAM" id="SSF55781">
    <property type="entry name" value="GAF domain-like"/>
    <property type="match status" value="1"/>
</dbReference>
<dbReference type="SUPFAM" id="SSF55874">
    <property type="entry name" value="ATPase domain of HSP90 chaperone/DNA topoisomerase II/histidine kinase"/>
    <property type="match status" value="1"/>
</dbReference>
<proteinExistence type="predicted"/>
<evidence type="ECO:0000256" key="3">
    <source>
        <dbReference type="ARBA" id="ARBA00022553"/>
    </source>
</evidence>
<dbReference type="PROSITE" id="PS50109">
    <property type="entry name" value="HIS_KIN"/>
    <property type="match status" value="1"/>
</dbReference>
<dbReference type="PANTHER" id="PTHR43047">
    <property type="entry name" value="TWO-COMPONENT HISTIDINE PROTEIN KINASE"/>
    <property type="match status" value="1"/>
</dbReference>
<organism evidence="9">
    <name type="scientific">Thermogemmatispora argillosa</name>
    <dbReference type="NCBI Taxonomy" id="2045280"/>
    <lineage>
        <taxon>Bacteria</taxon>
        <taxon>Bacillati</taxon>
        <taxon>Chloroflexota</taxon>
        <taxon>Ktedonobacteria</taxon>
        <taxon>Thermogemmatisporales</taxon>
        <taxon>Thermogemmatisporaceae</taxon>
        <taxon>Thermogemmatispora</taxon>
    </lineage>
</organism>
<dbReference type="Gene3D" id="3.30.565.10">
    <property type="entry name" value="Histidine kinase-like ATPase, C-terminal domain"/>
    <property type="match status" value="1"/>
</dbReference>
<dbReference type="GO" id="GO:0000155">
    <property type="term" value="F:phosphorelay sensor kinase activity"/>
    <property type="evidence" value="ECO:0007669"/>
    <property type="project" value="InterPro"/>
</dbReference>
<dbReference type="EMBL" id="AP019377">
    <property type="protein sequence ID" value="BBH95352.1"/>
    <property type="molecule type" value="Genomic_DNA"/>
</dbReference>
<name>A0A455T6M6_9CHLR</name>
<dbReference type="SMART" id="SM00387">
    <property type="entry name" value="HATPase_c"/>
    <property type="match status" value="1"/>
</dbReference>
<dbReference type="AlphaFoldDB" id="A0A455T6M6"/>
<protein>
    <recommendedName>
        <fullName evidence="2">histidine kinase</fullName>
        <ecNumber evidence="2">2.7.13.3</ecNumber>
    </recommendedName>
</protein>
<dbReference type="InterPro" id="IPR003661">
    <property type="entry name" value="HisK_dim/P_dom"/>
</dbReference>
<dbReference type="CDD" id="cd00082">
    <property type="entry name" value="HisKA"/>
    <property type="match status" value="1"/>
</dbReference>
<dbReference type="SMART" id="SM00388">
    <property type="entry name" value="HisKA"/>
    <property type="match status" value="1"/>
</dbReference>
<evidence type="ECO:0000256" key="4">
    <source>
        <dbReference type="ARBA" id="ARBA00022679"/>
    </source>
</evidence>
<dbReference type="InterPro" id="IPR036097">
    <property type="entry name" value="HisK_dim/P_sf"/>
</dbReference>
<evidence type="ECO:0000259" key="8">
    <source>
        <dbReference type="PROSITE" id="PS50109"/>
    </source>
</evidence>
<evidence type="ECO:0000256" key="7">
    <source>
        <dbReference type="ARBA" id="ARBA00023136"/>
    </source>
</evidence>
<dbReference type="InterPro" id="IPR003594">
    <property type="entry name" value="HATPase_dom"/>
</dbReference>
<keyword evidence="4" id="KW-0808">Transferase</keyword>
<keyword evidence="5" id="KW-0418">Kinase</keyword>
<dbReference type="PRINTS" id="PR00344">
    <property type="entry name" value="BCTRLSENSOR"/>
</dbReference>
<dbReference type="FunFam" id="1.10.287.130:FF:000001">
    <property type="entry name" value="Two-component sensor histidine kinase"/>
    <property type="match status" value="1"/>
</dbReference>
<dbReference type="Pfam" id="PF02518">
    <property type="entry name" value="HATPase_c"/>
    <property type="match status" value="1"/>
</dbReference>
<dbReference type="PANTHER" id="PTHR43047:SF72">
    <property type="entry name" value="OSMOSENSING HISTIDINE PROTEIN KINASE SLN1"/>
    <property type="match status" value="1"/>
</dbReference>
<evidence type="ECO:0000256" key="6">
    <source>
        <dbReference type="ARBA" id="ARBA00023012"/>
    </source>
</evidence>
<dbReference type="GO" id="GO:0009927">
    <property type="term" value="F:histidine phosphotransfer kinase activity"/>
    <property type="evidence" value="ECO:0007669"/>
    <property type="project" value="TreeGrafter"/>
</dbReference>
<accession>A0A455T6M6</accession>
<dbReference type="FunFam" id="3.30.565.10:FF:000006">
    <property type="entry name" value="Sensor histidine kinase WalK"/>
    <property type="match status" value="1"/>
</dbReference>
<dbReference type="InterPro" id="IPR004358">
    <property type="entry name" value="Sig_transdc_His_kin-like_C"/>
</dbReference>
<keyword evidence="3" id="KW-0597">Phosphoprotein</keyword>
<evidence type="ECO:0000313" key="9">
    <source>
        <dbReference type="EMBL" id="BBH95352.1"/>
    </source>
</evidence>
<evidence type="ECO:0000256" key="1">
    <source>
        <dbReference type="ARBA" id="ARBA00000085"/>
    </source>
</evidence>
<keyword evidence="7" id="KW-0472">Membrane</keyword>
<evidence type="ECO:0000256" key="5">
    <source>
        <dbReference type="ARBA" id="ARBA00022777"/>
    </source>
</evidence>
<dbReference type="InterPro" id="IPR036890">
    <property type="entry name" value="HATPase_C_sf"/>
</dbReference>
<dbReference type="EC" id="2.7.13.3" evidence="2"/>
<dbReference type="GO" id="GO:0005886">
    <property type="term" value="C:plasma membrane"/>
    <property type="evidence" value="ECO:0007669"/>
    <property type="project" value="TreeGrafter"/>
</dbReference>
<sequence length="465" mass="49881">MTADGDVQVLAWRVAQRARELVDCQAAGLLLGCPDESVRHPLLDLFVPVSAGYVGCYGCSQETLRALLRYEQVRALLDIAAQSGRVHWCEAGPALRHALAIGSVAAAPLERPAGVLGSLLLFDERPTAFAAGESRLLTALLSRLARELEQHLRRLSQSARSPAPSEELPARPRLALARLPSGEGGAGPAGRRLCPASPSELDQLKYEFISMVSHELRTPLTAIKGYASLLQAYGPAGQGRKGGDGLPEELQRHYLEVIMEQVSHLEALAGDLLDVSRIHANHLALRCAPLDIATLCRRSVELIRQRVERETPGKYAFRCRFGEPLPPVWADADRVQQVLTNLLENAVKYSPAGGVISLEASVLRDQQAGAGASASASAMMQISVCDQGIGIAPEQQARLFRPFSRLEQPGSGCMPGVGLGLYITRRLVEAMGGRIQLRSRAGEGTRVTFTLPLATALPEAAGRAG</sequence>
<dbReference type="InterPro" id="IPR029016">
    <property type="entry name" value="GAF-like_dom_sf"/>
</dbReference>
<dbReference type="SUPFAM" id="SSF47384">
    <property type="entry name" value="Homodimeric domain of signal transducing histidine kinase"/>
    <property type="match status" value="1"/>
</dbReference>
<dbReference type="Gene3D" id="1.10.287.130">
    <property type="match status" value="1"/>
</dbReference>
<dbReference type="Pfam" id="PF00512">
    <property type="entry name" value="HisKA"/>
    <property type="match status" value="1"/>
</dbReference>
<dbReference type="Gene3D" id="3.30.450.40">
    <property type="match status" value="1"/>
</dbReference>
<comment type="catalytic activity">
    <reaction evidence="1">
        <text>ATP + protein L-histidine = ADP + protein N-phospho-L-histidine.</text>
        <dbReference type="EC" id="2.7.13.3"/>
    </reaction>
</comment>
<feature type="domain" description="Histidine kinase" evidence="8">
    <location>
        <begin position="211"/>
        <end position="455"/>
    </location>
</feature>
<dbReference type="InterPro" id="IPR005467">
    <property type="entry name" value="His_kinase_dom"/>
</dbReference>
<evidence type="ECO:0000256" key="2">
    <source>
        <dbReference type="ARBA" id="ARBA00012438"/>
    </source>
</evidence>